<gene>
    <name evidence="2" type="ORF">SDC9_100860</name>
</gene>
<dbReference type="EMBL" id="VSSQ01014641">
    <property type="protein sequence ID" value="MPM54087.1"/>
    <property type="molecule type" value="Genomic_DNA"/>
</dbReference>
<proteinExistence type="predicted"/>
<reference evidence="2" key="1">
    <citation type="submission" date="2019-08" db="EMBL/GenBank/DDBJ databases">
        <authorList>
            <person name="Kucharzyk K."/>
            <person name="Murdoch R.W."/>
            <person name="Higgins S."/>
            <person name="Loffler F."/>
        </authorList>
    </citation>
    <scope>NUCLEOTIDE SEQUENCE</scope>
</reference>
<name>A0A645AM14_9ZZZZ</name>
<feature type="region of interest" description="Disordered" evidence="1">
    <location>
        <begin position="1"/>
        <end position="22"/>
    </location>
</feature>
<protein>
    <submittedName>
        <fullName evidence="2">Uncharacterized protein</fullName>
    </submittedName>
</protein>
<accession>A0A645AM14</accession>
<comment type="caution">
    <text evidence="2">The sequence shown here is derived from an EMBL/GenBank/DDBJ whole genome shotgun (WGS) entry which is preliminary data.</text>
</comment>
<sequence>MKKQHWSGGTSPHRPEREVGSIRCRRTRHGGRDRYDGHGVKRYHGAGAYLCAWATDGHGKFSRSLLGVDLIEAAAIGKVRLVRLGPAAKGLVDGHQRELGELLLKLGLGLFAGRTVEILACNLLALVGIQMLQIFLGQRATALLVHHLVDHGHRRLGQDGQRRRNDLELVRAELLERQEGLVFPGQQYVAHTTLHKGDGGAARACVQHRHVLVQIAHEFLGLVVAAVLALGEFPRGQIVPARAARSLGVGRDHLHTGLDQVIPVLDALGVALLYQEHDGRAVGSRVVRQALLPIGLDETVLDQRVDVAAQRQRGHVGINTVDDGARLLARAAMRLLELHVLAGLALPVLGERLVVLHVQLTRRVIGNVQKADGIGRQRGHCGKGHRPNKCEREWKLDKVAAIFLHGVLSGLRCFELFRHEPLFDVDAMDSESYATKLEQLRFQFYIQKSSKEG</sequence>
<dbReference type="AlphaFoldDB" id="A0A645AM14"/>
<organism evidence="2">
    <name type="scientific">bioreactor metagenome</name>
    <dbReference type="NCBI Taxonomy" id="1076179"/>
    <lineage>
        <taxon>unclassified sequences</taxon>
        <taxon>metagenomes</taxon>
        <taxon>ecological metagenomes</taxon>
    </lineage>
</organism>
<evidence type="ECO:0000313" key="2">
    <source>
        <dbReference type="EMBL" id="MPM54087.1"/>
    </source>
</evidence>
<evidence type="ECO:0000256" key="1">
    <source>
        <dbReference type="SAM" id="MobiDB-lite"/>
    </source>
</evidence>